<dbReference type="EMBL" id="MCGG01000086">
    <property type="protein sequence ID" value="OEJ63736.1"/>
    <property type="molecule type" value="Genomic_DNA"/>
</dbReference>
<proteinExistence type="predicted"/>
<keyword evidence="1" id="KW-0732">Signal</keyword>
<sequence length="129" mass="14017">MRFVVVLCLAVSVALFSASQSRAESSGFSAVIDDLPLMQGLEEVGDGVEFSTPDGRLAEILTEGPVSQAEVVKFYASTLPQLGWVKETTDMFVREDESLSLAFEQMGKTLRVRFTLAPLASKQKSPAKK</sequence>
<keyword evidence="3" id="KW-1185">Reference proteome</keyword>
<feature type="signal peptide" evidence="1">
    <location>
        <begin position="1"/>
        <end position="23"/>
    </location>
</feature>
<evidence type="ECO:0000313" key="3">
    <source>
        <dbReference type="Proteomes" id="UP000095347"/>
    </source>
</evidence>
<protein>
    <submittedName>
        <fullName evidence="2">Uncharacterized protein</fullName>
    </submittedName>
</protein>
<organism evidence="2 3">
    <name type="scientific">Magnetovibrio blakemorei</name>
    <dbReference type="NCBI Taxonomy" id="28181"/>
    <lineage>
        <taxon>Bacteria</taxon>
        <taxon>Pseudomonadati</taxon>
        <taxon>Pseudomonadota</taxon>
        <taxon>Alphaproteobacteria</taxon>
        <taxon>Rhodospirillales</taxon>
        <taxon>Magnetovibrionaceae</taxon>
        <taxon>Magnetovibrio</taxon>
    </lineage>
</organism>
<name>A0A1E5Q2V7_9PROT</name>
<dbReference type="RefSeq" id="WP_069959576.1">
    <property type="nucleotide sequence ID" value="NZ_MCGG01000086.1"/>
</dbReference>
<feature type="chain" id="PRO_5009184022" evidence="1">
    <location>
        <begin position="24"/>
        <end position="129"/>
    </location>
</feature>
<evidence type="ECO:0000313" key="2">
    <source>
        <dbReference type="EMBL" id="OEJ63736.1"/>
    </source>
</evidence>
<reference evidence="3" key="1">
    <citation type="submission" date="2016-07" db="EMBL/GenBank/DDBJ databases">
        <authorList>
            <person name="Florea S."/>
            <person name="Webb J.S."/>
            <person name="Jaromczyk J."/>
            <person name="Schardl C.L."/>
        </authorList>
    </citation>
    <scope>NUCLEOTIDE SEQUENCE [LARGE SCALE GENOMIC DNA]</scope>
    <source>
        <strain evidence="3">MV-1</strain>
    </source>
</reference>
<accession>A0A1E5Q2V7</accession>
<gene>
    <name evidence="2" type="ORF">BEN30_17485</name>
</gene>
<dbReference type="Proteomes" id="UP000095347">
    <property type="component" value="Unassembled WGS sequence"/>
</dbReference>
<comment type="caution">
    <text evidence="2">The sequence shown here is derived from an EMBL/GenBank/DDBJ whole genome shotgun (WGS) entry which is preliminary data.</text>
</comment>
<dbReference type="OrthoDB" id="14876at2"/>
<dbReference type="STRING" id="28181.BEN30_17485"/>
<dbReference type="AlphaFoldDB" id="A0A1E5Q2V7"/>
<evidence type="ECO:0000256" key="1">
    <source>
        <dbReference type="SAM" id="SignalP"/>
    </source>
</evidence>